<evidence type="ECO:0000256" key="4">
    <source>
        <dbReference type="ARBA" id="ARBA00023125"/>
    </source>
</evidence>
<dbReference type="GO" id="GO:0003677">
    <property type="term" value="F:DNA binding"/>
    <property type="evidence" value="ECO:0007669"/>
    <property type="project" value="UniProtKB-UniRule"/>
</dbReference>
<keyword evidence="4 5" id="KW-0238">DNA-binding</keyword>
<feature type="compositionally biased region" description="Low complexity" evidence="6">
    <location>
        <begin position="540"/>
        <end position="553"/>
    </location>
</feature>
<sequence length="682" mass="76316">MPKCYYKDCLSTSKSKQFKNLRYHPFPKPIRNMAKCLLWIDLCANDQLNTSNITKNVYVCEKHFLDNNTDPTPYSTCTSDDIRDPASLAIQSTFEIGTAEVPNDINTVDSGHKAATDHLYNKPYRMLALNKDSASASESINKKISIQTENENSNLETKIHGVSTSSDPFTRTNEVYQEEYDHSDASYDNLFGDNSSDEYVPDPKDYVDSSDDGIAEEQNEPKTKKRCHRIMREKIDNEMMDVQSNDELIEEQNNSIIEQMDDDNVLVRQAKPNEISVDQNEEKHTLPRVLSKKKHFQPKVKVKLGVREARNNLNGKIANTIEELGLSVDDIDSILFNGNEEQETEKAPEPSKKDKQPNLDENNSYNVNDFTFIVIDTKTGTNSHNNEMVKWIKAGKGKKTTKKQYESLLNFIESNRIILSGQSKPTECNLIKDLWKEFAASENASGKGPPKTAEQWRNVTEWKYSVKKKSREIHLHLTGTGKGAATEKKLSDMEERLLHLISKIHLGDNEIPDMLGVNIFQVTLESVEITSELKSVISTTTSRAGISSSSNGSENPKSVKFPRTKPNPRYTSTILESACNLYAEGQKAVLDGNTETNAATNNLGDAIRELAHTVPKNTVDQAVEEWNSKQEICQAETIVPVGPGGSEDVDDAVSPEVNKEPDDVFPVPVGSDGINQPAEDVM</sequence>
<gene>
    <name evidence="8" type="ORF">RN001_003630</name>
</gene>
<evidence type="ECO:0000256" key="2">
    <source>
        <dbReference type="ARBA" id="ARBA00022771"/>
    </source>
</evidence>
<dbReference type="Pfam" id="PF05485">
    <property type="entry name" value="THAP"/>
    <property type="match status" value="1"/>
</dbReference>
<feature type="domain" description="THAP-type" evidence="7">
    <location>
        <begin position="1"/>
        <end position="94"/>
    </location>
</feature>
<feature type="region of interest" description="Disordered" evidence="6">
    <location>
        <begin position="658"/>
        <end position="682"/>
    </location>
</feature>
<accession>A0AAN7Q6I1</accession>
<evidence type="ECO:0000256" key="3">
    <source>
        <dbReference type="ARBA" id="ARBA00022833"/>
    </source>
</evidence>
<feature type="region of interest" description="Disordered" evidence="6">
    <location>
        <begin position="147"/>
        <end position="171"/>
    </location>
</feature>
<evidence type="ECO:0000256" key="6">
    <source>
        <dbReference type="SAM" id="MobiDB-lite"/>
    </source>
</evidence>
<dbReference type="AlphaFoldDB" id="A0AAN7Q6I1"/>
<feature type="compositionally biased region" description="Basic and acidic residues" evidence="6">
    <location>
        <begin position="344"/>
        <end position="358"/>
    </location>
</feature>
<dbReference type="Proteomes" id="UP001353858">
    <property type="component" value="Unassembled WGS sequence"/>
</dbReference>
<dbReference type="GO" id="GO:0008270">
    <property type="term" value="F:zinc ion binding"/>
    <property type="evidence" value="ECO:0007669"/>
    <property type="project" value="UniProtKB-KW"/>
</dbReference>
<evidence type="ECO:0000256" key="1">
    <source>
        <dbReference type="ARBA" id="ARBA00022723"/>
    </source>
</evidence>
<reference evidence="9" key="1">
    <citation type="submission" date="2023-01" db="EMBL/GenBank/DDBJ databases">
        <title>Key to firefly adult light organ development and bioluminescence: homeobox transcription factors regulate luciferase expression and transportation to peroxisome.</title>
        <authorList>
            <person name="Fu X."/>
        </authorList>
    </citation>
    <scope>NUCLEOTIDE SEQUENCE [LARGE SCALE GENOMIC DNA]</scope>
</reference>
<dbReference type="EMBL" id="JARPUR010000001">
    <property type="protein sequence ID" value="KAK4887359.1"/>
    <property type="molecule type" value="Genomic_DNA"/>
</dbReference>
<feature type="region of interest" description="Disordered" evidence="6">
    <location>
        <begin position="340"/>
        <end position="364"/>
    </location>
</feature>
<keyword evidence="3" id="KW-0862">Zinc</keyword>
<evidence type="ECO:0000313" key="8">
    <source>
        <dbReference type="EMBL" id="KAK4887359.1"/>
    </source>
</evidence>
<keyword evidence="9" id="KW-1185">Reference proteome</keyword>
<dbReference type="SUPFAM" id="SSF57716">
    <property type="entry name" value="Glucocorticoid receptor-like (DNA-binding domain)"/>
    <property type="match status" value="1"/>
</dbReference>
<keyword evidence="2 5" id="KW-0863">Zinc-finger</keyword>
<dbReference type="InterPro" id="IPR006612">
    <property type="entry name" value="THAP_Znf"/>
</dbReference>
<name>A0AAN7Q6I1_9COLE</name>
<proteinExistence type="predicted"/>
<evidence type="ECO:0000256" key="5">
    <source>
        <dbReference type="PROSITE-ProRule" id="PRU00309"/>
    </source>
</evidence>
<evidence type="ECO:0000313" key="9">
    <source>
        <dbReference type="Proteomes" id="UP001353858"/>
    </source>
</evidence>
<comment type="caution">
    <text evidence="8">The sequence shown here is derived from an EMBL/GenBank/DDBJ whole genome shotgun (WGS) entry which is preliminary data.</text>
</comment>
<evidence type="ECO:0000259" key="7">
    <source>
        <dbReference type="PROSITE" id="PS50950"/>
    </source>
</evidence>
<protein>
    <recommendedName>
        <fullName evidence="7">THAP-type domain-containing protein</fullName>
    </recommendedName>
</protein>
<keyword evidence="1" id="KW-0479">Metal-binding</keyword>
<dbReference type="PROSITE" id="PS50950">
    <property type="entry name" value="ZF_THAP"/>
    <property type="match status" value="1"/>
</dbReference>
<organism evidence="8 9">
    <name type="scientific">Aquatica leii</name>
    <dbReference type="NCBI Taxonomy" id="1421715"/>
    <lineage>
        <taxon>Eukaryota</taxon>
        <taxon>Metazoa</taxon>
        <taxon>Ecdysozoa</taxon>
        <taxon>Arthropoda</taxon>
        <taxon>Hexapoda</taxon>
        <taxon>Insecta</taxon>
        <taxon>Pterygota</taxon>
        <taxon>Neoptera</taxon>
        <taxon>Endopterygota</taxon>
        <taxon>Coleoptera</taxon>
        <taxon>Polyphaga</taxon>
        <taxon>Elateriformia</taxon>
        <taxon>Elateroidea</taxon>
        <taxon>Lampyridae</taxon>
        <taxon>Luciolinae</taxon>
        <taxon>Aquatica</taxon>
    </lineage>
</organism>
<feature type="region of interest" description="Disordered" evidence="6">
    <location>
        <begin position="540"/>
        <end position="569"/>
    </location>
</feature>